<dbReference type="STRING" id="990268.JCM19235_3923"/>
<sequence>MIKRILPLASVLLVFGCAQTERAQQYQDGEFTSLLNKTEQIESNKPRNFQTFASQADEVVKASPSMAETYQHSMNSLKPGRFKAATPSNLLTTVFKRRN</sequence>
<comment type="caution">
    <text evidence="2">The sequence shown here is derived from an EMBL/GenBank/DDBJ whole genome shotgun (WGS) entry which is preliminary data.</text>
</comment>
<evidence type="ECO:0000313" key="2">
    <source>
        <dbReference type="EMBL" id="GAL22407.1"/>
    </source>
</evidence>
<dbReference type="EMBL" id="BBMR01000013">
    <property type="protein sequence ID" value="GAL22407.1"/>
    <property type="molecule type" value="Genomic_DNA"/>
</dbReference>
<dbReference type="AlphaFoldDB" id="A0A090SSS7"/>
<reference evidence="2 3" key="1">
    <citation type="submission" date="2014-09" db="EMBL/GenBank/DDBJ databases">
        <title>Vibrio maritimus JCM 19235. (C45) whole genome shotgun sequence.</title>
        <authorList>
            <person name="Sawabe T."/>
            <person name="Meirelles P."/>
            <person name="Nakanishi M."/>
            <person name="Sayaka M."/>
            <person name="Hattori M."/>
            <person name="Ohkuma M."/>
        </authorList>
    </citation>
    <scope>NUCLEOTIDE SEQUENCE [LARGE SCALE GENOMIC DNA]</scope>
    <source>
        <strain evidence="3">JCM19235</strain>
    </source>
</reference>
<accession>A0A090SSS7</accession>
<gene>
    <name evidence="2" type="ORF">JCM19235_3923</name>
</gene>
<organism evidence="2 3">
    <name type="scientific">Vibrio maritimus</name>
    <dbReference type="NCBI Taxonomy" id="990268"/>
    <lineage>
        <taxon>Bacteria</taxon>
        <taxon>Pseudomonadati</taxon>
        <taxon>Pseudomonadota</taxon>
        <taxon>Gammaproteobacteria</taxon>
        <taxon>Vibrionales</taxon>
        <taxon>Vibrionaceae</taxon>
        <taxon>Vibrio</taxon>
    </lineage>
</organism>
<protein>
    <submittedName>
        <fullName evidence="2">Membrane-bound lytic murein transglycosylase A</fullName>
    </submittedName>
</protein>
<feature type="chain" id="PRO_5001863534" evidence="1">
    <location>
        <begin position="24"/>
        <end position="99"/>
    </location>
</feature>
<keyword evidence="1" id="KW-0732">Signal</keyword>
<dbReference type="Proteomes" id="UP000029228">
    <property type="component" value="Unassembled WGS sequence"/>
</dbReference>
<name>A0A090SSS7_9VIBR</name>
<keyword evidence="3" id="KW-1185">Reference proteome</keyword>
<reference evidence="2 3" key="2">
    <citation type="submission" date="2014-09" db="EMBL/GenBank/DDBJ databases">
        <authorList>
            <consortium name="NBRP consortium"/>
            <person name="Sawabe T."/>
            <person name="Meirelles P."/>
            <person name="Nakanishi M."/>
            <person name="Sayaka M."/>
            <person name="Hattori M."/>
            <person name="Ohkuma M."/>
        </authorList>
    </citation>
    <scope>NUCLEOTIDE SEQUENCE [LARGE SCALE GENOMIC DNA]</scope>
    <source>
        <strain evidence="3">JCM19235</strain>
    </source>
</reference>
<proteinExistence type="predicted"/>
<feature type="signal peptide" evidence="1">
    <location>
        <begin position="1"/>
        <end position="23"/>
    </location>
</feature>
<evidence type="ECO:0000256" key="1">
    <source>
        <dbReference type="SAM" id="SignalP"/>
    </source>
</evidence>
<evidence type="ECO:0000313" key="3">
    <source>
        <dbReference type="Proteomes" id="UP000029228"/>
    </source>
</evidence>
<dbReference type="PROSITE" id="PS51257">
    <property type="entry name" value="PROKAR_LIPOPROTEIN"/>
    <property type="match status" value="1"/>
</dbReference>